<dbReference type="RefSeq" id="WP_284358533.1">
    <property type="nucleotide sequence ID" value="NZ_BPFZ01000001.1"/>
</dbReference>
<gene>
    <name evidence="1" type="ORF">PsB1_0221</name>
</gene>
<protein>
    <submittedName>
        <fullName evidence="1">Protein-tyrosine-phosphatase</fullName>
    </submittedName>
</protein>
<accession>A0ABQ4PST8</accession>
<dbReference type="Proteomes" id="UP001161064">
    <property type="component" value="Unassembled WGS sequence"/>
</dbReference>
<dbReference type="InterPro" id="IPR029021">
    <property type="entry name" value="Prot-tyrosine_phosphatase-like"/>
</dbReference>
<dbReference type="Gene3D" id="3.90.190.10">
    <property type="entry name" value="Protein tyrosine phosphatase superfamily"/>
    <property type="match status" value="1"/>
</dbReference>
<organism evidence="1 2">
    <name type="scientific">Candidatus Phycosocius spiralis</name>
    <dbReference type="NCBI Taxonomy" id="2815099"/>
    <lineage>
        <taxon>Bacteria</taxon>
        <taxon>Pseudomonadati</taxon>
        <taxon>Pseudomonadota</taxon>
        <taxon>Alphaproteobacteria</taxon>
        <taxon>Caulobacterales</taxon>
        <taxon>Caulobacterales incertae sedis</taxon>
        <taxon>Candidatus Phycosocius</taxon>
    </lineage>
</organism>
<dbReference type="SUPFAM" id="SSF52799">
    <property type="entry name" value="(Phosphotyrosine protein) phosphatases II"/>
    <property type="match status" value="1"/>
</dbReference>
<evidence type="ECO:0000313" key="2">
    <source>
        <dbReference type="Proteomes" id="UP001161064"/>
    </source>
</evidence>
<reference evidence="1" key="1">
    <citation type="submission" date="2021-05" db="EMBL/GenBank/DDBJ databases">
        <authorList>
            <person name="Tanabe Y."/>
        </authorList>
    </citation>
    <scope>NUCLEOTIDE SEQUENCE</scope>
    <source>
        <strain evidence="1">BOTRYCO-1</strain>
    </source>
</reference>
<evidence type="ECO:0000313" key="1">
    <source>
        <dbReference type="EMBL" id="GIU66067.1"/>
    </source>
</evidence>
<name>A0ABQ4PST8_9PROT</name>
<dbReference type="EMBL" id="BPFZ01000001">
    <property type="protein sequence ID" value="GIU66067.1"/>
    <property type="molecule type" value="Genomic_DNA"/>
</dbReference>
<comment type="caution">
    <text evidence="1">The sequence shown here is derived from an EMBL/GenBank/DDBJ whole genome shotgun (WGS) entry which is preliminary data.</text>
</comment>
<reference evidence="1" key="2">
    <citation type="journal article" date="2023" name="ISME Commun">
        <title>Characterization of a bloom-associated alphaproteobacterial lineage, 'Candidatus Phycosocius': insights into freshwater algal-bacterial interactions.</title>
        <authorList>
            <person name="Tanabe Y."/>
            <person name="Yamaguchi H."/>
            <person name="Yoshida M."/>
            <person name="Kai A."/>
            <person name="Okazaki Y."/>
        </authorList>
    </citation>
    <scope>NUCLEOTIDE SEQUENCE</scope>
    <source>
        <strain evidence="1">BOTRYCO-1</strain>
    </source>
</reference>
<proteinExistence type="predicted"/>
<keyword evidence="2" id="KW-1185">Reference proteome</keyword>
<sequence length="173" mass="18373">MPFISVCSLSRVHATVARLNPWGLISLLDPSSMIDTPVGVSPTTHLKLGLNDTTSSQEGLISPAAAHVCAILDHIQAWDQAAPLVVHCWAGVSRSTATAFIVACALNPDIEPHIIASFIREFSPTASPNRLLTACGDDLLCRGGKMVEAVDAIGRGEDCFEGVAFDLPARWEV</sequence>